<reference evidence="1 2" key="1">
    <citation type="submission" date="2020-07" db="EMBL/GenBank/DDBJ databases">
        <title>Transfer of Campylobacter canadensis to the novel genus Avispirillum gen. nov., that also includes two novel species recovered from migratory waterfowl: Avispirillum anseris sp. nov. and Avispirillum brantae sp. nov.</title>
        <authorList>
            <person name="Miller W.G."/>
            <person name="Chapman M.H."/>
            <person name="Yee E."/>
            <person name="Inglis G.D."/>
        </authorList>
    </citation>
    <scope>NUCLEOTIDE SEQUENCE [LARGE SCALE GENOMIC DNA]</scope>
    <source>
        <strain evidence="1 2">L283</strain>
    </source>
</reference>
<dbReference type="EMBL" id="JACGBB010000028">
    <property type="protein sequence ID" value="MBZ7988067.1"/>
    <property type="molecule type" value="Genomic_DNA"/>
</dbReference>
<dbReference type="Proteomes" id="UP000786183">
    <property type="component" value="Unassembled WGS sequence"/>
</dbReference>
<comment type="caution">
    <text evidence="1">The sequence shown here is derived from an EMBL/GenBank/DDBJ whole genome shotgun (WGS) entry which is preliminary data.</text>
</comment>
<dbReference type="RefSeq" id="WP_224325554.1">
    <property type="nucleotide sequence ID" value="NZ_JACGBB010000028.1"/>
</dbReference>
<accession>A0ABS7WTI2</accession>
<evidence type="ECO:0000313" key="2">
    <source>
        <dbReference type="Proteomes" id="UP000786183"/>
    </source>
</evidence>
<sequence length="243" mass="29272">MLENISLNAILKYKKVLIFSKDEKVSDFLSLLAKAYENKRILFISNYVFNANNIYHCDIFNAKLEKILKIACKKVFLKQIYPFDLIIIDNLAFVDKKIIALLNKINIHLICTSYERQNLFMLNAKIAHFYYQKNTIYLKSKECIFKYNLIEKNIKCKNIFKANKINFNLDDEVEFYLSCIKQGFKFRDFRAKRKYEFTKLISNYQINNFKHKTMFKKDFFDSKELFYNFYPKSKLLCKTKIYS</sequence>
<protein>
    <submittedName>
        <fullName evidence="1">Uncharacterized protein</fullName>
    </submittedName>
</protein>
<gene>
    <name evidence="1" type="ORF">AVCANL283_08175</name>
</gene>
<keyword evidence="2" id="KW-1185">Reference proteome</keyword>
<proteinExistence type="predicted"/>
<name>A0ABS7WTI2_9BACT</name>
<evidence type="ECO:0000313" key="1">
    <source>
        <dbReference type="EMBL" id="MBZ7988067.1"/>
    </source>
</evidence>
<organism evidence="1 2">
    <name type="scientific">Campylobacter canadensis</name>
    <dbReference type="NCBI Taxonomy" id="449520"/>
    <lineage>
        <taxon>Bacteria</taxon>
        <taxon>Pseudomonadati</taxon>
        <taxon>Campylobacterota</taxon>
        <taxon>Epsilonproteobacteria</taxon>
        <taxon>Campylobacterales</taxon>
        <taxon>Campylobacteraceae</taxon>
        <taxon>Campylobacter</taxon>
    </lineage>
</organism>